<dbReference type="Proteomes" id="UP001238163">
    <property type="component" value="Unassembled WGS sequence"/>
</dbReference>
<proteinExistence type="predicted"/>
<comment type="caution">
    <text evidence="1">The sequence shown here is derived from an EMBL/GenBank/DDBJ whole genome shotgun (WGS) entry which is preliminary data.</text>
</comment>
<evidence type="ECO:0000313" key="1">
    <source>
        <dbReference type="EMBL" id="MDQ0289384.1"/>
    </source>
</evidence>
<protein>
    <submittedName>
        <fullName evidence="1">Uncharacterized protein</fullName>
    </submittedName>
</protein>
<dbReference type="RefSeq" id="WP_307260802.1">
    <property type="nucleotide sequence ID" value="NZ_JAUSVL010000001.1"/>
</dbReference>
<organism evidence="1 2">
    <name type="scientific">Oligosphaera ethanolica</name>
    <dbReference type="NCBI Taxonomy" id="760260"/>
    <lineage>
        <taxon>Bacteria</taxon>
        <taxon>Pseudomonadati</taxon>
        <taxon>Lentisphaerota</taxon>
        <taxon>Oligosphaeria</taxon>
        <taxon>Oligosphaerales</taxon>
        <taxon>Oligosphaeraceae</taxon>
        <taxon>Oligosphaera</taxon>
    </lineage>
</organism>
<gene>
    <name evidence="1" type="ORF">J3R75_001491</name>
</gene>
<sequence>MITAGVCLTLQQAVCLRRETLAYDGLGELKKLIVAAADRFVPGDLEDFRRACDMVRLAQLGAILAASDRRTWSPAGTALIGWNGCGCTPANQAYWDDYQQHGRETGRGMFFVPTLPSIPVCEAAITLHLQGPVCYIRTPPQTRKLQEHLDDLFSDDATIRQIMLAEIHVDHACLLLCDRQPGPLPDHNDLTAVFWQAKKDLTP</sequence>
<reference evidence="1" key="1">
    <citation type="submission" date="2023-07" db="EMBL/GenBank/DDBJ databases">
        <title>Genomic Encyclopedia of Type Strains, Phase IV (KMG-IV): sequencing the most valuable type-strain genomes for metagenomic binning, comparative biology and taxonomic classification.</title>
        <authorList>
            <person name="Goeker M."/>
        </authorList>
    </citation>
    <scope>NUCLEOTIDE SEQUENCE</scope>
    <source>
        <strain evidence="1">DSM 24202</strain>
    </source>
</reference>
<dbReference type="EMBL" id="JAUSVL010000001">
    <property type="protein sequence ID" value="MDQ0289384.1"/>
    <property type="molecule type" value="Genomic_DNA"/>
</dbReference>
<dbReference type="AlphaFoldDB" id="A0AAE3VFT9"/>
<evidence type="ECO:0000313" key="2">
    <source>
        <dbReference type="Proteomes" id="UP001238163"/>
    </source>
</evidence>
<name>A0AAE3VFT9_9BACT</name>
<accession>A0AAE3VFT9</accession>
<keyword evidence="2" id="KW-1185">Reference proteome</keyword>